<dbReference type="AlphaFoldDB" id="A0A8D2ALT7"/>
<evidence type="ECO:0000256" key="5">
    <source>
        <dbReference type="ARBA" id="ARBA00022529"/>
    </source>
</evidence>
<keyword evidence="9" id="KW-1015">Disulfide bond</keyword>
<dbReference type="Gene3D" id="3.10.360.10">
    <property type="entry name" value="Antimicrobial Peptide, Beta-defensin 2, Chain A"/>
    <property type="match status" value="1"/>
</dbReference>
<name>A0A8D2ALT7_SCIVU</name>
<reference evidence="12" key="2">
    <citation type="submission" date="2025-09" db="UniProtKB">
        <authorList>
            <consortium name="Ensembl"/>
        </authorList>
    </citation>
    <scope>IDENTIFICATION</scope>
</reference>
<feature type="chain" id="PRO_5034705636" description="Beta-defensin" evidence="10">
    <location>
        <begin position="18"/>
        <end position="74"/>
    </location>
</feature>
<keyword evidence="6 10" id="KW-0732">Signal</keyword>
<dbReference type="Pfam" id="PF13841">
    <property type="entry name" value="Defensin_beta_2"/>
    <property type="match status" value="1"/>
</dbReference>
<protein>
    <recommendedName>
        <fullName evidence="10">Beta-defensin</fullName>
    </recommendedName>
</protein>
<dbReference type="Proteomes" id="UP000694564">
    <property type="component" value="Chromosome 2"/>
</dbReference>
<dbReference type="GO" id="GO:0045087">
    <property type="term" value="P:innate immune response"/>
    <property type="evidence" value="ECO:0007669"/>
    <property type="project" value="InterPro"/>
</dbReference>
<evidence type="ECO:0000256" key="4">
    <source>
        <dbReference type="ARBA" id="ARBA00022525"/>
    </source>
</evidence>
<evidence type="ECO:0000256" key="7">
    <source>
        <dbReference type="ARBA" id="ARBA00022940"/>
    </source>
</evidence>
<keyword evidence="7 10" id="KW-0211">Defensin</keyword>
<organism evidence="12 13">
    <name type="scientific">Sciurus vulgaris</name>
    <name type="common">Eurasian red squirrel</name>
    <dbReference type="NCBI Taxonomy" id="55149"/>
    <lineage>
        <taxon>Eukaryota</taxon>
        <taxon>Metazoa</taxon>
        <taxon>Chordata</taxon>
        <taxon>Craniata</taxon>
        <taxon>Vertebrata</taxon>
        <taxon>Euteleostomi</taxon>
        <taxon>Mammalia</taxon>
        <taxon>Eutheria</taxon>
        <taxon>Euarchontoglires</taxon>
        <taxon>Glires</taxon>
        <taxon>Rodentia</taxon>
        <taxon>Sciuromorpha</taxon>
        <taxon>Sciuridae</taxon>
        <taxon>Sciurinae</taxon>
        <taxon>Sciurini</taxon>
        <taxon>Sciurus</taxon>
    </lineage>
</organism>
<evidence type="ECO:0000256" key="8">
    <source>
        <dbReference type="ARBA" id="ARBA00023022"/>
    </source>
</evidence>
<evidence type="ECO:0000256" key="3">
    <source>
        <dbReference type="ARBA" id="ARBA00007371"/>
    </source>
</evidence>
<dbReference type="InterPro" id="IPR025933">
    <property type="entry name" value="Beta_defensin_dom"/>
</dbReference>
<sequence length="74" mass="8529">MQLLFLFLTVMVLLAQGTRVTKCWNTRGSCRMTCKEKEVFYILCKYEGKCCVEPKYVHFKPKASNANLELTSAD</sequence>
<comment type="similarity">
    <text evidence="3 10">Belongs to the beta-defensin family.</text>
</comment>
<comment type="subcellular location">
    <subcellularLocation>
        <location evidence="2 10">Secreted</location>
    </subcellularLocation>
</comment>
<dbReference type="Ensembl" id="ENSSVLT00005001716.1">
    <property type="protein sequence ID" value="ENSSVLP00005001553.1"/>
    <property type="gene ID" value="ENSSVLG00005001289.1"/>
</dbReference>
<keyword evidence="4 10" id="KW-0964">Secreted</keyword>
<dbReference type="PANTHER" id="PTHR15001">
    <property type="entry name" value="BETA-DEFENSIN 123-RELATED"/>
    <property type="match status" value="1"/>
</dbReference>
<feature type="signal peptide" evidence="10">
    <location>
        <begin position="1"/>
        <end position="17"/>
    </location>
</feature>
<keyword evidence="13" id="KW-1185">Reference proteome</keyword>
<keyword evidence="5 10" id="KW-0929">Antimicrobial</keyword>
<reference evidence="12" key="1">
    <citation type="submission" date="2025-08" db="UniProtKB">
        <authorList>
            <consortium name="Ensembl"/>
        </authorList>
    </citation>
    <scope>IDENTIFICATION</scope>
</reference>
<keyword evidence="8 10" id="KW-0044">Antibiotic</keyword>
<evidence type="ECO:0000256" key="6">
    <source>
        <dbReference type="ARBA" id="ARBA00022729"/>
    </source>
</evidence>
<evidence type="ECO:0000256" key="2">
    <source>
        <dbReference type="ARBA" id="ARBA00004613"/>
    </source>
</evidence>
<dbReference type="PANTHER" id="PTHR15001:SF8">
    <property type="entry name" value="BETA-DEFENSIN 121"/>
    <property type="match status" value="1"/>
</dbReference>
<feature type="domain" description="Beta-defensin" evidence="11">
    <location>
        <begin position="22"/>
        <end position="51"/>
    </location>
</feature>
<gene>
    <name evidence="12" type="primary">DEFB121</name>
</gene>
<comment type="function">
    <text evidence="1 10">Has antibacterial activity.</text>
</comment>
<dbReference type="InterPro" id="IPR050544">
    <property type="entry name" value="Beta-defensin"/>
</dbReference>
<evidence type="ECO:0000256" key="1">
    <source>
        <dbReference type="ARBA" id="ARBA00002878"/>
    </source>
</evidence>
<dbReference type="GO" id="GO:0042742">
    <property type="term" value="P:defense response to bacterium"/>
    <property type="evidence" value="ECO:0007669"/>
    <property type="project" value="UniProtKB-UniRule"/>
</dbReference>
<evidence type="ECO:0000256" key="9">
    <source>
        <dbReference type="ARBA" id="ARBA00023157"/>
    </source>
</evidence>
<evidence type="ECO:0000256" key="10">
    <source>
        <dbReference type="RuleBase" id="RU231113"/>
    </source>
</evidence>
<proteinExistence type="inferred from homology"/>
<dbReference type="GO" id="GO:0005576">
    <property type="term" value="C:extracellular region"/>
    <property type="evidence" value="ECO:0007669"/>
    <property type="project" value="UniProtKB-SubCell"/>
</dbReference>
<accession>A0A8D2ALT7</accession>
<evidence type="ECO:0000313" key="13">
    <source>
        <dbReference type="Proteomes" id="UP000694564"/>
    </source>
</evidence>
<dbReference type="GeneTree" id="ENSGT00730000111628"/>
<evidence type="ECO:0000313" key="12">
    <source>
        <dbReference type="Ensembl" id="ENSSVLP00005001553.1"/>
    </source>
</evidence>
<evidence type="ECO:0000259" key="11">
    <source>
        <dbReference type="Pfam" id="PF13841"/>
    </source>
</evidence>